<keyword evidence="6 10" id="KW-0812">Transmembrane</keyword>
<dbReference type="PANTHER" id="PTHR30558:SF12">
    <property type="entry name" value="BIOPOLYMER TRANSPORT PROTEIN EXBD"/>
    <property type="match status" value="1"/>
</dbReference>
<dbReference type="EMBL" id="CP001968">
    <property type="protein sequence ID" value="ADD67694.1"/>
    <property type="molecule type" value="Genomic_DNA"/>
</dbReference>
<proteinExistence type="inferred from homology"/>
<dbReference type="InParanoid" id="D4H648"/>
<evidence type="ECO:0000256" key="7">
    <source>
        <dbReference type="ARBA" id="ARBA00022927"/>
    </source>
</evidence>
<evidence type="ECO:0000313" key="13">
    <source>
        <dbReference type="Proteomes" id="UP000002012"/>
    </source>
</evidence>
<keyword evidence="8 11" id="KW-1133">Transmembrane helix</keyword>
<evidence type="ECO:0000256" key="4">
    <source>
        <dbReference type="ARBA" id="ARBA00022475"/>
    </source>
</evidence>
<keyword evidence="5" id="KW-0997">Cell inner membrane</keyword>
<evidence type="ECO:0000256" key="3">
    <source>
        <dbReference type="ARBA" id="ARBA00022448"/>
    </source>
</evidence>
<dbReference type="PANTHER" id="PTHR30558">
    <property type="entry name" value="EXBD MEMBRANE COMPONENT OF PMF-DRIVEN MACROMOLECULE IMPORT SYSTEM"/>
    <property type="match status" value="1"/>
</dbReference>
<evidence type="ECO:0000256" key="2">
    <source>
        <dbReference type="ARBA" id="ARBA00005811"/>
    </source>
</evidence>
<dbReference type="Pfam" id="PF02472">
    <property type="entry name" value="ExbD"/>
    <property type="match status" value="1"/>
</dbReference>
<gene>
    <name evidence="12" type="ordered locus">Dacet_0916</name>
</gene>
<reference evidence="12 13" key="1">
    <citation type="journal article" date="2010" name="Stand. Genomic Sci.">
        <title>Complete genome sequence of Denitrovibrio acetiphilus type strain (N2460).</title>
        <authorList>
            <person name="Kiss H."/>
            <person name="Lang E."/>
            <person name="Lapidus A."/>
            <person name="Copeland A."/>
            <person name="Nolan M."/>
            <person name="Glavina Del Rio T."/>
            <person name="Chen F."/>
            <person name="Lucas S."/>
            <person name="Tice H."/>
            <person name="Cheng J.F."/>
            <person name="Han C."/>
            <person name="Goodwin L."/>
            <person name="Pitluck S."/>
            <person name="Liolios K."/>
            <person name="Pati A."/>
            <person name="Ivanova N."/>
            <person name="Mavromatis K."/>
            <person name="Chen A."/>
            <person name="Palaniappan K."/>
            <person name="Land M."/>
            <person name="Hauser L."/>
            <person name="Chang Y.J."/>
            <person name="Jeffries C.D."/>
            <person name="Detter J.C."/>
            <person name="Brettin T."/>
            <person name="Spring S."/>
            <person name="Rohde M."/>
            <person name="Goker M."/>
            <person name="Woyke T."/>
            <person name="Bristow J."/>
            <person name="Eisen J.A."/>
            <person name="Markowitz V."/>
            <person name="Hugenholtz P."/>
            <person name="Kyrpides N.C."/>
            <person name="Klenk H.P."/>
        </authorList>
    </citation>
    <scope>NUCLEOTIDE SEQUENCE [LARGE SCALE GENOMIC DNA]</scope>
    <source>
        <strain evidence="13">DSM 12809 / NBRC 114555 / N2460</strain>
    </source>
</reference>
<dbReference type="AlphaFoldDB" id="D4H648"/>
<dbReference type="GO" id="GO:0005886">
    <property type="term" value="C:plasma membrane"/>
    <property type="evidence" value="ECO:0007669"/>
    <property type="project" value="UniProtKB-SubCell"/>
</dbReference>
<evidence type="ECO:0000313" key="12">
    <source>
        <dbReference type="EMBL" id="ADD67694.1"/>
    </source>
</evidence>
<dbReference type="KEGG" id="dap:Dacet_0916"/>
<feature type="transmembrane region" description="Helical" evidence="11">
    <location>
        <begin position="12"/>
        <end position="33"/>
    </location>
</feature>
<comment type="similarity">
    <text evidence="2 10">Belongs to the ExbD/TolR family.</text>
</comment>
<dbReference type="PaxDb" id="522772-Dacet_0916"/>
<dbReference type="RefSeq" id="WP_013010225.1">
    <property type="nucleotide sequence ID" value="NC_013943.1"/>
</dbReference>
<evidence type="ECO:0000256" key="10">
    <source>
        <dbReference type="RuleBase" id="RU003879"/>
    </source>
</evidence>
<keyword evidence="3 10" id="KW-0813">Transport</keyword>
<evidence type="ECO:0000256" key="5">
    <source>
        <dbReference type="ARBA" id="ARBA00022519"/>
    </source>
</evidence>
<evidence type="ECO:0000256" key="8">
    <source>
        <dbReference type="ARBA" id="ARBA00022989"/>
    </source>
</evidence>
<evidence type="ECO:0000256" key="9">
    <source>
        <dbReference type="ARBA" id="ARBA00023136"/>
    </source>
</evidence>
<dbReference type="GO" id="GO:0022857">
    <property type="term" value="F:transmembrane transporter activity"/>
    <property type="evidence" value="ECO:0007669"/>
    <property type="project" value="InterPro"/>
</dbReference>
<organism evidence="12 13">
    <name type="scientific">Denitrovibrio acetiphilus (strain DSM 12809 / NBRC 114555 / N2460)</name>
    <dbReference type="NCBI Taxonomy" id="522772"/>
    <lineage>
        <taxon>Bacteria</taxon>
        <taxon>Pseudomonadati</taxon>
        <taxon>Deferribacterota</taxon>
        <taxon>Deferribacteres</taxon>
        <taxon>Deferribacterales</taxon>
        <taxon>Geovibrionaceae</taxon>
        <taxon>Denitrovibrio</taxon>
    </lineage>
</organism>
<dbReference type="Gene3D" id="3.30.420.270">
    <property type="match status" value="1"/>
</dbReference>
<comment type="subcellular location">
    <subcellularLocation>
        <location evidence="1">Cell inner membrane</location>
        <topology evidence="1">Single-pass type II membrane protein</topology>
    </subcellularLocation>
    <subcellularLocation>
        <location evidence="10">Cell membrane</location>
        <topology evidence="10">Single-pass type II membrane protein</topology>
    </subcellularLocation>
</comment>
<keyword evidence="4" id="KW-1003">Cell membrane</keyword>
<name>D4H648_DENA2</name>
<accession>D4H648</accession>
<evidence type="ECO:0000256" key="6">
    <source>
        <dbReference type="ARBA" id="ARBA00022692"/>
    </source>
</evidence>
<dbReference type="OrthoDB" id="9798629at2"/>
<dbReference type="HOGENOM" id="CLU_085305_2_0_0"/>
<keyword evidence="7 10" id="KW-0653">Protein transport</keyword>
<keyword evidence="9 11" id="KW-0472">Membrane</keyword>
<dbReference type="Proteomes" id="UP000002012">
    <property type="component" value="Chromosome"/>
</dbReference>
<dbReference type="GO" id="GO:0015031">
    <property type="term" value="P:protein transport"/>
    <property type="evidence" value="ECO:0007669"/>
    <property type="project" value="UniProtKB-KW"/>
</dbReference>
<evidence type="ECO:0000256" key="11">
    <source>
        <dbReference type="SAM" id="Phobius"/>
    </source>
</evidence>
<protein>
    <submittedName>
        <fullName evidence="12">Biopolymer transport protein ExbD/TolR</fullName>
    </submittedName>
</protein>
<keyword evidence="13" id="KW-1185">Reference proteome</keyword>
<dbReference type="STRING" id="522772.Dacet_0916"/>
<dbReference type="eggNOG" id="COG0848">
    <property type="taxonomic scope" value="Bacteria"/>
</dbReference>
<dbReference type="InterPro" id="IPR003400">
    <property type="entry name" value="ExbD"/>
</dbReference>
<sequence length="125" mass="13752">MREKPFDSINVVPFIDIMLVLLTIVLATATFMTTGMIKVDLPKVSSAAAHTEPVLITLTDSGKYYIKDKPVTLEDLSDLLVTLDKNTLVSVAADKNATIQPFASLMSLLNKNNFQRVSLSTEIHE</sequence>
<evidence type="ECO:0000256" key="1">
    <source>
        <dbReference type="ARBA" id="ARBA00004249"/>
    </source>
</evidence>